<feature type="domain" description="B12-binding N-terminal" evidence="5">
    <location>
        <begin position="1"/>
        <end position="88"/>
    </location>
</feature>
<dbReference type="PROSITE" id="PS51337">
    <property type="entry name" value="B12_BINDING_NTER"/>
    <property type="match status" value="1"/>
</dbReference>
<dbReference type="PANTHER" id="PTHR45833">
    <property type="entry name" value="METHIONINE SYNTHASE"/>
    <property type="match status" value="1"/>
</dbReference>
<evidence type="ECO:0000259" key="5">
    <source>
        <dbReference type="PROSITE" id="PS51337"/>
    </source>
</evidence>
<accession>A0A3G1KYS0</accession>
<organism evidence="6 7">
    <name type="scientific">Formimonas warabiya</name>
    <dbReference type="NCBI Taxonomy" id="1761012"/>
    <lineage>
        <taxon>Bacteria</taxon>
        <taxon>Bacillati</taxon>
        <taxon>Bacillota</taxon>
        <taxon>Clostridia</taxon>
        <taxon>Eubacteriales</taxon>
        <taxon>Peptococcaceae</taxon>
        <taxon>Candidatus Formimonas</taxon>
    </lineage>
</organism>
<dbReference type="Gene3D" id="3.40.50.280">
    <property type="entry name" value="Cobalamin-binding domain"/>
    <property type="match status" value="1"/>
</dbReference>
<dbReference type="RefSeq" id="WP_148137016.1">
    <property type="nucleotide sequence ID" value="NZ_CP017634.1"/>
</dbReference>
<dbReference type="InterPro" id="IPR003759">
    <property type="entry name" value="Cbl-bd_cap"/>
</dbReference>
<dbReference type="InterPro" id="IPR050554">
    <property type="entry name" value="Met_Synthase/Corrinoid"/>
</dbReference>
<keyword evidence="7" id="KW-1185">Reference proteome</keyword>
<evidence type="ECO:0000256" key="2">
    <source>
        <dbReference type="ARBA" id="ARBA00022723"/>
    </source>
</evidence>
<dbReference type="GO" id="GO:0046872">
    <property type="term" value="F:metal ion binding"/>
    <property type="evidence" value="ECO:0007669"/>
    <property type="project" value="UniProtKB-KW"/>
</dbReference>
<dbReference type="PROSITE" id="PS51332">
    <property type="entry name" value="B12_BINDING"/>
    <property type="match status" value="1"/>
</dbReference>
<dbReference type="KEGG" id="fwa:DCMF_25390"/>
<name>A0A3G1KYS0_FORW1</name>
<dbReference type="SUPFAM" id="SSF52242">
    <property type="entry name" value="Cobalamin (vitamin B12)-binding domain"/>
    <property type="match status" value="1"/>
</dbReference>
<protein>
    <submittedName>
        <fullName evidence="6">Dimethylamine corrinoid protein 3</fullName>
    </submittedName>
</protein>
<dbReference type="SUPFAM" id="SSF47644">
    <property type="entry name" value="Methionine synthase domain"/>
    <property type="match status" value="1"/>
</dbReference>
<keyword evidence="3" id="KW-0170">Cobalt</keyword>
<dbReference type="GO" id="GO:0046653">
    <property type="term" value="P:tetrahydrofolate metabolic process"/>
    <property type="evidence" value="ECO:0007669"/>
    <property type="project" value="TreeGrafter"/>
</dbReference>
<feature type="domain" description="B12-binding" evidence="4">
    <location>
        <begin position="88"/>
        <end position="215"/>
    </location>
</feature>
<dbReference type="InterPro" id="IPR006158">
    <property type="entry name" value="Cobalamin-bd"/>
</dbReference>
<reference evidence="6 7" key="1">
    <citation type="submission" date="2016-10" db="EMBL/GenBank/DDBJ databases">
        <title>Complete Genome Sequence of Peptococcaceae strain DCMF.</title>
        <authorList>
            <person name="Edwards R.J."/>
            <person name="Holland S.I."/>
            <person name="Deshpande N.P."/>
            <person name="Wong Y.K."/>
            <person name="Ertan H."/>
            <person name="Manefield M."/>
            <person name="Russell T.L."/>
            <person name="Lee M.J."/>
        </authorList>
    </citation>
    <scope>NUCLEOTIDE SEQUENCE [LARGE SCALE GENOMIC DNA]</scope>
    <source>
        <strain evidence="6 7">DCMF</strain>
    </source>
</reference>
<proteinExistence type="inferred from homology"/>
<dbReference type="InterPro" id="IPR036594">
    <property type="entry name" value="Meth_synthase_dom"/>
</dbReference>
<dbReference type="Pfam" id="PF02607">
    <property type="entry name" value="B12-binding_2"/>
    <property type="match status" value="1"/>
</dbReference>
<evidence type="ECO:0000259" key="4">
    <source>
        <dbReference type="PROSITE" id="PS51332"/>
    </source>
</evidence>
<sequence length="215" mass="22908">MEIFELAGKSIVDMDGAKAAEIAGKGLAEGIPPYDLMTKGFIPGIVKVGELFERGKIFLPELVRSSEAMEKVSGLMNASLSAGNAVKVGTAVIGTVKGDVHDIGKSIVVSLFQANGLAVCDLGRDVPTHKFIEKALEINADIIGTSALLTTTMQGQKELEDLLRKEGLREKFITVVGGAPITERWARRIGADAYAENAIDGVNKVLSLLEQRKSK</sequence>
<evidence type="ECO:0000256" key="1">
    <source>
        <dbReference type="ARBA" id="ARBA00010854"/>
    </source>
</evidence>
<gene>
    <name evidence="6" type="ORF">DCMF_25390</name>
</gene>
<dbReference type="Proteomes" id="UP000323521">
    <property type="component" value="Chromosome"/>
</dbReference>
<dbReference type="OrthoDB" id="5756833at2"/>
<dbReference type="GO" id="GO:0008705">
    <property type="term" value="F:methionine synthase activity"/>
    <property type="evidence" value="ECO:0007669"/>
    <property type="project" value="TreeGrafter"/>
</dbReference>
<dbReference type="GO" id="GO:0050667">
    <property type="term" value="P:homocysteine metabolic process"/>
    <property type="evidence" value="ECO:0007669"/>
    <property type="project" value="TreeGrafter"/>
</dbReference>
<dbReference type="GO" id="GO:0005829">
    <property type="term" value="C:cytosol"/>
    <property type="evidence" value="ECO:0007669"/>
    <property type="project" value="TreeGrafter"/>
</dbReference>
<dbReference type="Pfam" id="PF02310">
    <property type="entry name" value="B12-binding"/>
    <property type="match status" value="1"/>
</dbReference>
<dbReference type="SMART" id="SM01018">
    <property type="entry name" value="B12-binding_2"/>
    <property type="match status" value="1"/>
</dbReference>
<evidence type="ECO:0000313" key="6">
    <source>
        <dbReference type="EMBL" id="ATW27646.1"/>
    </source>
</evidence>
<dbReference type="EMBL" id="CP017634">
    <property type="protein sequence ID" value="ATW27646.1"/>
    <property type="molecule type" value="Genomic_DNA"/>
</dbReference>
<dbReference type="AlphaFoldDB" id="A0A3G1KYS0"/>
<dbReference type="CDD" id="cd02070">
    <property type="entry name" value="corrinoid_protein_B12-BD"/>
    <property type="match status" value="1"/>
</dbReference>
<dbReference type="GO" id="GO:0031419">
    <property type="term" value="F:cobalamin binding"/>
    <property type="evidence" value="ECO:0007669"/>
    <property type="project" value="InterPro"/>
</dbReference>
<evidence type="ECO:0000256" key="3">
    <source>
        <dbReference type="ARBA" id="ARBA00023285"/>
    </source>
</evidence>
<evidence type="ECO:0000313" key="7">
    <source>
        <dbReference type="Proteomes" id="UP000323521"/>
    </source>
</evidence>
<dbReference type="FunFam" id="3.40.50.280:FF:000003">
    <property type="entry name" value="Dimethylamine methyltransferase corrinoid protein"/>
    <property type="match status" value="1"/>
</dbReference>
<keyword evidence="2" id="KW-0479">Metal-binding</keyword>
<dbReference type="Gene3D" id="1.10.1240.10">
    <property type="entry name" value="Methionine synthase domain"/>
    <property type="match status" value="1"/>
</dbReference>
<comment type="similarity">
    <text evidence="1">Belongs to the methylamine corrinoid protein family.</text>
</comment>
<dbReference type="PANTHER" id="PTHR45833:SF1">
    <property type="entry name" value="METHIONINE SYNTHASE"/>
    <property type="match status" value="1"/>
</dbReference>
<dbReference type="InterPro" id="IPR036724">
    <property type="entry name" value="Cobalamin-bd_sf"/>
</dbReference>